<dbReference type="EC" id="2.3.2.26" evidence="3"/>
<dbReference type="eggNOG" id="KOG0170">
    <property type="taxonomic scope" value="Eukaryota"/>
</dbReference>
<dbReference type="InterPro" id="IPR045322">
    <property type="entry name" value="HECTD1/TRIP12-like"/>
</dbReference>
<dbReference type="STRING" id="578462.A0A0L0SKX9"/>
<feature type="compositionally biased region" description="Low complexity" evidence="8">
    <location>
        <begin position="209"/>
        <end position="226"/>
    </location>
</feature>
<evidence type="ECO:0000256" key="8">
    <source>
        <dbReference type="SAM" id="MobiDB-lite"/>
    </source>
</evidence>
<dbReference type="Pfam" id="PF00632">
    <property type="entry name" value="HECT"/>
    <property type="match status" value="1"/>
</dbReference>
<evidence type="ECO:0000256" key="3">
    <source>
        <dbReference type="ARBA" id="ARBA00012485"/>
    </source>
</evidence>
<keyword evidence="4" id="KW-0808">Transferase</keyword>
<evidence type="ECO:0000256" key="1">
    <source>
        <dbReference type="ARBA" id="ARBA00000885"/>
    </source>
</evidence>
<feature type="compositionally biased region" description="Acidic residues" evidence="8">
    <location>
        <begin position="1090"/>
        <end position="1115"/>
    </location>
</feature>
<protein>
    <recommendedName>
        <fullName evidence="3">HECT-type E3 ubiquitin transferase</fullName>
        <ecNumber evidence="3">2.3.2.26</ecNumber>
    </recommendedName>
</protein>
<dbReference type="Gene3D" id="3.30.2410.10">
    <property type="entry name" value="Hect, E3 ligase catalytic domain"/>
    <property type="match status" value="1"/>
</dbReference>
<evidence type="ECO:0000256" key="4">
    <source>
        <dbReference type="ARBA" id="ARBA00022679"/>
    </source>
</evidence>
<feature type="active site" description="Glycyl thioester intermediate" evidence="6">
    <location>
        <position position="1728"/>
    </location>
</feature>
<dbReference type="PROSITE" id="PS50176">
    <property type="entry name" value="ARM_REPEAT"/>
    <property type="match status" value="1"/>
</dbReference>
<dbReference type="InterPro" id="IPR000569">
    <property type="entry name" value="HECT_dom"/>
</dbReference>
<dbReference type="EMBL" id="GG745341">
    <property type="protein sequence ID" value="KNE63030.1"/>
    <property type="molecule type" value="Genomic_DNA"/>
</dbReference>
<comment type="similarity">
    <text evidence="2">Belongs to the UPL family. K-HECT subfamily.</text>
</comment>
<organism evidence="10 11">
    <name type="scientific">Allomyces macrogynus (strain ATCC 38327)</name>
    <name type="common">Allomyces javanicus var. macrogynus</name>
    <dbReference type="NCBI Taxonomy" id="578462"/>
    <lineage>
        <taxon>Eukaryota</taxon>
        <taxon>Fungi</taxon>
        <taxon>Fungi incertae sedis</taxon>
        <taxon>Blastocladiomycota</taxon>
        <taxon>Blastocladiomycetes</taxon>
        <taxon>Blastocladiales</taxon>
        <taxon>Blastocladiaceae</taxon>
        <taxon>Allomyces</taxon>
    </lineage>
</organism>
<evidence type="ECO:0000256" key="6">
    <source>
        <dbReference type="PROSITE-ProRule" id="PRU00104"/>
    </source>
</evidence>
<feature type="compositionally biased region" description="Low complexity" evidence="8">
    <location>
        <begin position="34"/>
        <end position="45"/>
    </location>
</feature>
<name>A0A0L0SKX9_ALLM3</name>
<dbReference type="PANTHER" id="PTHR45670">
    <property type="entry name" value="E3 UBIQUITIN-PROTEIN LIGASE TRIP12"/>
    <property type="match status" value="1"/>
</dbReference>
<feature type="compositionally biased region" description="Acidic residues" evidence="8">
    <location>
        <begin position="46"/>
        <end position="55"/>
    </location>
</feature>
<evidence type="ECO:0000313" key="11">
    <source>
        <dbReference type="Proteomes" id="UP000054350"/>
    </source>
</evidence>
<dbReference type="SUPFAM" id="SSF56204">
    <property type="entry name" value="Hect, E3 ligase catalytic domain"/>
    <property type="match status" value="1"/>
</dbReference>
<evidence type="ECO:0000256" key="5">
    <source>
        <dbReference type="ARBA" id="ARBA00022786"/>
    </source>
</evidence>
<evidence type="ECO:0000256" key="7">
    <source>
        <dbReference type="PROSITE-ProRule" id="PRU00259"/>
    </source>
</evidence>
<gene>
    <name evidence="10" type="ORF">AMAG_08197</name>
</gene>
<reference evidence="10 11" key="1">
    <citation type="submission" date="2009-11" db="EMBL/GenBank/DDBJ databases">
        <title>Annotation of Allomyces macrogynus ATCC 38327.</title>
        <authorList>
            <consortium name="The Broad Institute Genome Sequencing Platform"/>
            <person name="Russ C."/>
            <person name="Cuomo C."/>
            <person name="Burger G."/>
            <person name="Gray M.W."/>
            <person name="Holland P.W.H."/>
            <person name="King N."/>
            <person name="Lang F.B.F."/>
            <person name="Roger A.J."/>
            <person name="Ruiz-Trillo I."/>
            <person name="Young S.K."/>
            <person name="Zeng Q."/>
            <person name="Gargeya S."/>
            <person name="Fitzgerald M."/>
            <person name="Haas B."/>
            <person name="Abouelleil A."/>
            <person name="Alvarado L."/>
            <person name="Arachchi H.M."/>
            <person name="Berlin A."/>
            <person name="Chapman S.B."/>
            <person name="Gearin G."/>
            <person name="Goldberg J."/>
            <person name="Griggs A."/>
            <person name="Gujja S."/>
            <person name="Hansen M."/>
            <person name="Heiman D."/>
            <person name="Howarth C."/>
            <person name="Larimer J."/>
            <person name="Lui A."/>
            <person name="MacDonald P.J.P."/>
            <person name="McCowen C."/>
            <person name="Montmayeur A."/>
            <person name="Murphy C."/>
            <person name="Neiman D."/>
            <person name="Pearson M."/>
            <person name="Priest M."/>
            <person name="Roberts A."/>
            <person name="Saif S."/>
            <person name="Shea T."/>
            <person name="Sisk P."/>
            <person name="Stolte C."/>
            <person name="Sykes S."/>
            <person name="Wortman J."/>
            <person name="Nusbaum C."/>
            <person name="Birren B."/>
        </authorList>
    </citation>
    <scope>NUCLEOTIDE SEQUENCE [LARGE SCALE GENOMIC DNA]</scope>
    <source>
        <strain evidence="10 11">ATCC 38327</strain>
    </source>
</reference>
<feature type="domain" description="HECT" evidence="9">
    <location>
        <begin position="1473"/>
        <end position="1761"/>
    </location>
</feature>
<dbReference type="InterPro" id="IPR011989">
    <property type="entry name" value="ARM-like"/>
</dbReference>
<proteinExistence type="inferred from homology"/>
<dbReference type="InterPro" id="IPR016024">
    <property type="entry name" value="ARM-type_fold"/>
</dbReference>
<feature type="region of interest" description="Disordered" evidence="8">
    <location>
        <begin position="989"/>
        <end position="1128"/>
    </location>
</feature>
<accession>A0A0L0SKX9</accession>
<feature type="compositionally biased region" description="Pro residues" evidence="8">
    <location>
        <begin position="75"/>
        <end position="88"/>
    </location>
</feature>
<feature type="repeat" description="ARM" evidence="7">
    <location>
        <begin position="450"/>
        <end position="478"/>
    </location>
</feature>
<evidence type="ECO:0000259" key="9">
    <source>
        <dbReference type="PROSITE" id="PS50237"/>
    </source>
</evidence>
<feature type="compositionally biased region" description="Basic and acidic residues" evidence="8">
    <location>
        <begin position="238"/>
        <end position="249"/>
    </location>
</feature>
<dbReference type="PROSITE" id="PS50237">
    <property type="entry name" value="HECT"/>
    <property type="match status" value="1"/>
</dbReference>
<feature type="region of interest" description="Disordered" evidence="8">
    <location>
        <begin position="829"/>
        <end position="865"/>
    </location>
</feature>
<dbReference type="VEuPathDB" id="FungiDB:AMAG_08197"/>
<sequence>MPPSTSRRLRRARPDPAPLPQAPVPADESDLSDLSDLSASSLSESDLSDLDEDDPPSPTPPTAVPLRRSLCTPARRPPSHPVPPPAPSTPTSNKRTRARRAPSPPPAPAPPPKRARRQPPPATRSATATTPPPPPVRRRRAPATPAATDGTAPLRRSTRLCRPTRTNMADLEPASTPAPPPPPPAPAVAQREAVLDDDDSDHDVPMVEAAPADGGDAAPAAAAANDTGRDADADDEGANERSGGDSSDRDDGDDENEDNDDDDDDEPASPSSSSQPPQNNGNGNPAGVSNRMMGLFAGSSMSGVRALATQFQSVATQLAAPDPTELLMALQVLSELLLMNQEETLTAVAMVTMPEYASSPDNETDGDGAPAPAQRNRPRHVLDSIARRLVALVAPPPDDDAAQFAHALLGSEAALMSVRCINALLDAAGSPAAPGHQNASLAANVLNRAGAISALVGALRNLEYIDVAEAAIGALHKLVAGATQNGPATVRGFGAARSSDAGGSSDDEEGATMSIVAAMADAEAMPALFEYLDFYPMPTQRLAAQIVAACAAHPRGAVQVTRRGVPEGALLRNMLERFLDGDDATLREAAVQTWGHVAALVPPKDLVAFMVEKDGTVADELQMLASHMRWTGVAAALRNACVRTATVAAAPGENGTASGTDEAKDEDANAGAEKTKNGAAASPVSPIAEALVQAGVVDTLLNAAGDGTLSPTHVRLLTVLVDAEVASGAARLQGSSTSRARHVLDCLLNLPAAPTTTAGRDEVVALIVHVLERTARSETGAKDLVDDRLIRFAIHQLADGRIAAWHALPLLLVDADAERCKRHGLVEAKRAEPAAAPAEPAAADDDAETSPASPPPPGPTLAGTRRAVDFSTLVTVAPDTRVSDMTAWELMHSQYFTNPDGASTLIAELRALPTDQQDAVLAHIETLIHDLIERHLPQLPHVLTNQLGPQGRVARSGATGAAGQSSSPADILVSVIRLHIRTIKAAGDEVKVKQEPQDDAPAAAAAPASPTPAPAAQGEKPPATPTRAAVASSPEAAPGSTPVRDFTTPTTPRAANAVPSGTADDTDVDMADDAPPAAAPEIADAAAAGAEDEGSDEPDEEDNDEGAGDEDEPMDEDKSPDADRAADRGVSDMHVAMQAVAPIHALVRYLKAKPEDVVVTLHGHALDPQTSVFRAVYQYLQRQAAEAAAESGSKPQQVSVASVFQTLFHIEVVPRSEWTSETDTTKTDAVSPPLPETLARILDWAAALHDAFPTSVRRPSVALARHVHVQLAQVLLAATRTQPPWLDALLMRSRTRWLLPFTLRRAYFESQCLGYARCVTRAVPAATASGTPGAQGGNGTATATAAANLGRIQRQKVRISRDRILGAAVKVMELFAPEYSMLEIEYQNEVGTGLGPTLEFYALVVAELAKCGEMWQAGAAPYLMPHAGVVTKADVEAVQMAVADAAKTASLLEHRTAVLEAIGKCGARRPAAQYLRMLGQLMAKALLDDRLVDVPLHPRFLGMVFSSTDETEPLDATVDDVRVIDPTLAKSLGAMLHMADAELDATAPTLAIDALTVQFEYLGTALVPGGSDRAVRTPTDVREYVQLVCNHVAGHAAHSAAAELVRDGFASVLPVTSVSALFGTDEIAALVSSSRAGDNDEHWTPAAITAGMRADHGYHASSRVVQDLVLEMSTMDAPRRRAFVQWLTGAPRLPLGGWSALKPPFTVVERTVPLGEVSDAYLPSVMTCANYLKLPGYSSREVLSVRLKVAVEEGQGSFHLS</sequence>
<feature type="region of interest" description="Disordered" evidence="8">
    <location>
        <begin position="651"/>
        <end position="680"/>
    </location>
</feature>
<dbReference type="OrthoDB" id="423283at2759"/>
<evidence type="ECO:0000313" key="10">
    <source>
        <dbReference type="EMBL" id="KNE63030.1"/>
    </source>
</evidence>
<dbReference type="Proteomes" id="UP000054350">
    <property type="component" value="Unassembled WGS sequence"/>
</dbReference>
<keyword evidence="5 6" id="KW-0833">Ubl conjugation pathway</keyword>
<dbReference type="GO" id="GO:0043161">
    <property type="term" value="P:proteasome-mediated ubiquitin-dependent protein catabolic process"/>
    <property type="evidence" value="ECO:0007669"/>
    <property type="project" value="TreeGrafter"/>
</dbReference>
<feature type="compositionally biased region" description="Low complexity" evidence="8">
    <location>
        <begin position="1073"/>
        <end position="1089"/>
    </location>
</feature>
<comment type="catalytic activity">
    <reaction evidence="1">
        <text>S-ubiquitinyl-[E2 ubiquitin-conjugating enzyme]-L-cysteine + [acceptor protein]-L-lysine = [E2 ubiquitin-conjugating enzyme]-L-cysteine + N(6)-ubiquitinyl-[acceptor protein]-L-lysine.</text>
        <dbReference type="EC" id="2.3.2.26"/>
    </reaction>
</comment>
<dbReference type="Gene3D" id="3.90.1750.10">
    <property type="entry name" value="Hect, E3 ligase catalytic domains"/>
    <property type="match status" value="1"/>
</dbReference>
<keyword evidence="11" id="KW-1185">Reference proteome</keyword>
<feature type="compositionally biased region" description="Acidic residues" evidence="8">
    <location>
        <begin position="250"/>
        <end position="267"/>
    </location>
</feature>
<dbReference type="PANTHER" id="PTHR45670:SF1">
    <property type="entry name" value="E3 UBIQUITIN-PROTEIN LIGASE HECTD1"/>
    <property type="match status" value="1"/>
</dbReference>
<feature type="compositionally biased region" description="Low complexity" evidence="8">
    <location>
        <begin position="268"/>
        <end position="287"/>
    </location>
</feature>
<feature type="region of interest" description="Disordered" evidence="8">
    <location>
        <begin position="1"/>
        <end position="293"/>
    </location>
</feature>
<dbReference type="SMART" id="SM00119">
    <property type="entry name" value="HECTc"/>
    <property type="match status" value="1"/>
</dbReference>
<reference evidence="11" key="2">
    <citation type="submission" date="2009-11" db="EMBL/GenBank/DDBJ databases">
        <title>The Genome Sequence of Allomyces macrogynus strain ATCC 38327.</title>
        <authorList>
            <consortium name="The Broad Institute Genome Sequencing Platform"/>
            <person name="Russ C."/>
            <person name="Cuomo C."/>
            <person name="Shea T."/>
            <person name="Young S.K."/>
            <person name="Zeng Q."/>
            <person name="Koehrsen M."/>
            <person name="Haas B."/>
            <person name="Borodovsky M."/>
            <person name="Guigo R."/>
            <person name="Alvarado L."/>
            <person name="Berlin A."/>
            <person name="Borenstein D."/>
            <person name="Chen Z."/>
            <person name="Engels R."/>
            <person name="Freedman E."/>
            <person name="Gellesch M."/>
            <person name="Goldberg J."/>
            <person name="Griggs A."/>
            <person name="Gujja S."/>
            <person name="Heiman D."/>
            <person name="Hepburn T."/>
            <person name="Howarth C."/>
            <person name="Jen D."/>
            <person name="Larson L."/>
            <person name="Lewis B."/>
            <person name="Mehta T."/>
            <person name="Park D."/>
            <person name="Pearson M."/>
            <person name="Roberts A."/>
            <person name="Saif S."/>
            <person name="Shenoy N."/>
            <person name="Sisk P."/>
            <person name="Stolte C."/>
            <person name="Sykes S."/>
            <person name="Walk T."/>
            <person name="White J."/>
            <person name="Yandava C."/>
            <person name="Burger G."/>
            <person name="Gray M.W."/>
            <person name="Holland P.W.H."/>
            <person name="King N."/>
            <person name="Lang F.B.F."/>
            <person name="Roger A.J."/>
            <person name="Ruiz-Trillo I."/>
            <person name="Lander E."/>
            <person name="Nusbaum C."/>
        </authorList>
    </citation>
    <scope>NUCLEOTIDE SEQUENCE [LARGE SCALE GENOMIC DNA]</scope>
    <source>
        <strain evidence="11">ATCC 38327</strain>
    </source>
</reference>
<feature type="region of interest" description="Disordered" evidence="8">
    <location>
        <begin position="356"/>
        <end position="377"/>
    </location>
</feature>
<dbReference type="InterPro" id="IPR035983">
    <property type="entry name" value="Hect_E3_ubiquitin_ligase"/>
</dbReference>
<dbReference type="SUPFAM" id="SSF48371">
    <property type="entry name" value="ARM repeat"/>
    <property type="match status" value="1"/>
</dbReference>
<feature type="compositionally biased region" description="Pro residues" evidence="8">
    <location>
        <begin position="102"/>
        <end position="122"/>
    </location>
</feature>
<dbReference type="Gene3D" id="1.25.10.10">
    <property type="entry name" value="Leucine-rich Repeat Variant"/>
    <property type="match status" value="1"/>
</dbReference>
<feature type="compositionally biased region" description="Pro residues" evidence="8">
    <location>
        <begin position="176"/>
        <end position="186"/>
    </location>
</feature>
<evidence type="ECO:0000256" key="2">
    <source>
        <dbReference type="ARBA" id="ARBA00006331"/>
    </source>
</evidence>
<feature type="compositionally biased region" description="Basic and acidic residues" evidence="8">
    <location>
        <begin position="1116"/>
        <end position="1128"/>
    </location>
</feature>
<dbReference type="InterPro" id="IPR000225">
    <property type="entry name" value="Armadillo"/>
</dbReference>
<dbReference type="GO" id="GO:0000209">
    <property type="term" value="P:protein polyubiquitination"/>
    <property type="evidence" value="ECO:0007669"/>
    <property type="project" value="TreeGrafter"/>
</dbReference>
<dbReference type="GO" id="GO:0061630">
    <property type="term" value="F:ubiquitin protein ligase activity"/>
    <property type="evidence" value="ECO:0007669"/>
    <property type="project" value="UniProtKB-EC"/>
</dbReference>